<dbReference type="InterPro" id="IPR000642">
    <property type="entry name" value="Peptidase_M41"/>
</dbReference>
<dbReference type="AlphaFoldDB" id="A0AAJ1WWF9"/>
<dbReference type="PROSITE" id="PS00674">
    <property type="entry name" value="AAA"/>
    <property type="match status" value="1"/>
</dbReference>
<evidence type="ECO:0000259" key="2">
    <source>
        <dbReference type="SMART" id="SM00382"/>
    </source>
</evidence>
<comment type="caution">
    <text evidence="3">The sequence shown here is derived from an EMBL/GenBank/DDBJ whole genome shotgun (WGS) entry which is preliminary data.</text>
</comment>
<dbReference type="Gene3D" id="1.10.8.60">
    <property type="match status" value="1"/>
</dbReference>
<keyword evidence="1" id="KW-0067">ATP-binding</keyword>
<dbReference type="Proteomes" id="UP001223420">
    <property type="component" value="Unassembled WGS sequence"/>
</dbReference>
<dbReference type="GO" id="GO:0005524">
    <property type="term" value="F:ATP binding"/>
    <property type="evidence" value="ECO:0007669"/>
    <property type="project" value="UniProtKB-KW"/>
</dbReference>
<dbReference type="GO" id="GO:0005886">
    <property type="term" value="C:plasma membrane"/>
    <property type="evidence" value="ECO:0007669"/>
    <property type="project" value="TreeGrafter"/>
</dbReference>
<dbReference type="InterPro" id="IPR003959">
    <property type="entry name" value="ATPase_AAA_core"/>
</dbReference>
<dbReference type="InterPro" id="IPR027417">
    <property type="entry name" value="P-loop_NTPase"/>
</dbReference>
<dbReference type="InterPro" id="IPR037219">
    <property type="entry name" value="Peptidase_M41-like"/>
</dbReference>
<dbReference type="Pfam" id="PF00004">
    <property type="entry name" value="AAA"/>
    <property type="match status" value="1"/>
</dbReference>
<organism evidence="3 4">
    <name type="scientific">Methylobacterium brachiatum</name>
    <dbReference type="NCBI Taxonomy" id="269660"/>
    <lineage>
        <taxon>Bacteria</taxon>
        <taxon>Pseudomonadati</taxon>
        <taxon>Pseudomonadota</taxon>
        <taxon>Alphaproteobacteria</taxon>
        <taxon>Hyphomicrobiales</taxon>
        <taxon>Methylobacteriaceae</taxon>
        <taxon>Methylobacterium</taxon>
    </lineage>
</organism>
<sequence>MIADLTYFRDDAEDGEAVLGRRGRRAPSIDTLALFALEEAIPAADRRRIARATSFALVIEVPSAEWVEPVRSACTTLGNWGATNFARTGASRTEDRADRGNDIVARRLAEGGRVLGVSQACDRYLPSALVGAADGRYRIAVPSNGVVARVIRAATGQRPPAMPPSIAAGLGIWDLCAAIRAGSARACVERLAAAAEARSTVDGQVADAVPFPSLRGYGPSHAWGMRLLEELEAWREGRIGSFAAIDRNVVLASNPGLGKSTYVRSLAKSARLPLLVSSVSSWFSQSNGYLDGVVKHIDLTFEEAYSRAPSLLFLDEIDSIPSRSSMDGRNSAWWTPVVTHMLLKIDECCAREGAGVCIIGATNHPENLDAALVRPGRLGPVIRISPPAAPELAAIVRQHLGADLPDLDLSVVAELGLGATGAQVVGWVKEARARARAAKRPLEADDLLDAVAPPDTRTAGEKMRSALHEAAHAVGAEVLGIAHVEQVDLILRETAAGGTSMRTRLGPLPTRDDLERMVTGLLCGRAAETVFLGEASAGSGGDATSDLARATAFVAGIHGSFGLGGGIAYRGPMESVARSLAGEPALRAAVEADLARLLGDAERLVAEYQDVVQAVAEALLERRVLGGDALRRLIAEARPGRARQPGDGR</sequence>
<evidence type="ECO:0000256" key="1">
    <source>
        <dbReference type="RuleBase" id="RU003651"/>
    </source>
</evidence>
<dbReference type="GO" id="GO:0016887">
    <property type="term" value="F:ATP hydrolysis activity"/>
    <property type="evidence" value="ECO:0007669"/>
    <property type="project" value="InterPro"/>
</dbReference>
<dbReference type="InterPro" id="IPR003593">
    <property type="entry name" value="AAA+_ATPase"/>
</dbReference>
<dbReference type="GO" id="GO:0006508">
    <property type="term" value="P:proteolysis"/>
    <property type="evidence" value="ECO:0007669"/>
    <property type="project" value="InterPro"/>
</dbReference>
<dbReference type="RefSeq" id="WP_230365432.1">
    <property type="nucleotide sequence ID" value="NZ_JAJALK010000002.1"/>
</dbReference>
<name>A0AAJ1WWF9_9HYPH</name>
<keyword evidence="1" id="KW-0547">Nucleotide-binding</keyword>
<dbReference type="SMART" id="SM00382">
    <property type="entry name" value="AAA"/>
    <property type="match status" value="1"/>
</dbReference>
<dbReference type="GO" id="GO:0030163">
    <property type="term" value="P:protein catabolic process"/>
    <property type="evidence" value="ECO:0007669"/>
    <property type="project" value="TreeGrafter"/>
</dbReference>
<proteinExistence type="inferred from homology"/>
<reference evidence="3" key="1">
    <citation type="submission" date="2023-07" db="EMBL/GenBank/DDBJ databases">
        <title>Genomic Encyclopedia of Type Strains, Phase IV (KMG-IV): sequencing the most valuable type-strain genomes for metagenomic binning, comparative biology and taxonomic classification.</title>
        <authorList>
            <person name="Goeker M."/>
        </authorList>
    </citation>
    <scope>NUCLEOTIDE SEQUENCE</scope>
    <source>
        <strain evidence="3">DSM 19569</strain>
    </source>
</reference>
<evidence type="ECO:0000313" key="4">
    <source>
        <dbReference type="Proteomes" id="UP001223420"/>
    </source>
</evidence>
<dbReference type="GO" id="GO:0004176">
    <property type="term" value="F:ATP-dependent peptidase activity"/>
    <property type="evidence" value="ECO:0007669"/>
    <property type="project" value="InterPro"/>
</dbReference>
<dbReference type="Gene3D" id="1.20.58.760">
    <property type="entry name" value="Peptidase M41"/>
    <property type="match status" value="1"/>
</dbReference>
<dbReference type="SUPFAM" id="SSF52540">
    <property type="entry name" value="P-loop containing nucleoside triphosphate hydrolases"/>
    <property type="match status" value="1"/>
</dbReference>
<dbReference type="PANTHER" id="PTHR23076">
    <property type="entry name" value="METALLOPROTEASE M41 FTSH"/>
    <property type="match status" value="1"/>
</dbReference>
<dbReference type="SUPFAM" id="SSF140990">
    <property type="entry name" value="FtsH protease domain-like"/>
    <property type="match status" value="1"/>
</dbReference>
<protein>
    <recommendedName>
        <fullName evidence="2">AAA+ ATPase domain-containing protein</fullName>
    </recommendedName>
</protein>
<evidence type="ECO:0000313" key="3">
    <source>
        <dbReference type="EMBL" id="MDQ0544257.1"/>
    </source>
</evidence>
<comment type="similarity">
    <text evidence="1">Belongs to the AAA ATPase family.</text>
</comment>
<dbReference type="InterPro" id="IPR003960">
    <property type="entry name" value="ATPase_AAA_CS"/>
</dbReference>
<feature type="domain" description="AAA+ ATPase" evidence="2">
    <location>
        <begin position="245"/>
        <end position="388"/>
    </location>
</feature>
<dbReference type="GO" id="GO:0004222">
    <property type="term" value="F:metalloendopeptidase activity"/>
    <property type="evidence" value="ECO:0007669"/>
    <property type="project" value="InterPro"/>
</dbReference>
<dbReference type="Gene3D" id="3.40.50.300">
    <property type="entry name" value="P-loop containing nucleotide triphosphate hydrolases"/>
    <property type="match status" value="1"/>
</dbReference>
<dbReference type="EMBL" id="JAUSWL010000005">
    <property type="protein sequence ID" value="MDQ0544257.1"/>
    <property type="molecule type" value="Genomic_DNA"/>
</dbReference>
<dbReference type="PANTHER" id="PTHR23076:SF97">
    <property type="entry name" value="ATP-DEPENDENT ZINC METALLOPROTEASE YME1L1"/>
    <property type="match status" value="1"/>
</dbReference>
<gene>
    <name evidence="3" type="ORF">QO001_003191</name>
</gene>
<dbReference type="CDD" id="cd19481">
    <property type="entry name" value="RecA-like_protease"/>
    <property type="match status" value="1"/>
</dbReference>
<accession>A0AAJ1WWF9</accession>
<dbReference type="Pfam" id="PF01434">
    <property type="entry name" value="Peptidase_M41"/>
    <property type="match status" value="1"/>
</dbReference>